<evidence type="ECO:0000313" key="2">
    <source>
        <dbReference type="Proteomes" id="UP000479710"/>
    </source>
</evidence>
<protein>
    <submittedName>
        <fullName evidence="1">Uncharacterized protein</fullName>
    </submittedName>
</protein>
<name>A0A6G1F659_9ORYZ</name>
<evidence type="ECO:0000313" key="1">
    <source>
        <dbReference type="EMBL" id="KAF0932325.1"/>
    </source>
</evidence>
<accession>A0A6G1F659</accession>
<reference evidence="1 2" key="1">
    <citation type="submission" date="2019-11" db="EMBL/GenBank/DDBJ databases">
        <title>Whole genome sequence of Oryza granulata.</title>
        <authorList>
            <person name="Li W."/>
        </authorList>
    </citation>
    <scope>NUCLEOTIDE SEQUENCE [LARGE SCALE GENOMIC DNA]</scope>
    <source>
        <strain evidence="2">cv. Menghai</strain>
        <tissue evidence="1">Leaf</tissue>
    </source>
</reference>
<gene>
    <name evidence="1" type="ORF">E2562_009584</name>
</gene>
<sequence>MGIGGIHDLIGPCTGVGDGVLKQCRAHSGNELLHVTSDSHQTDDAGCMDDGDGDDKTLAVVAKPK</sequence>
<organism evidence="1 2">
    <name type="scientific">Oryza meyeriana var. granulata</name>
    <dbReference type="NCBI Taxonomy" id="110450"/>
    <lineage>
        <taxon>Eukaryota</taxon>
        <taxon>Viridiplantae</taxon>
        <taxon>Streptophyta</taxon>
        <taxon>Embryophyta</taxon>
        <taxon>Tracheophyta</taxon>
        <taxon>Spermatophyta</taxon>
        <taxon>Magnoliopsida</taxon>
        <taxon>Liliopsida</taxon>
        <taxon>Poales</taxon>
        <taxon>Poaceae</taxon>
        <taxon>BOP clade</taxon>
        <taxon>Oryzoideae</taxon>
        <taxon>Oryzeae</taxon>
        <taxon>Oryzinae</taxon>
        <taxon>Oryza</taxon>
        <taxon>Oryza meyeriana</taxon>
    </lineage>
</organism>
<dbReference type="EMBL" id="SPHZ02000001">
    <property type="protein sequence ID" value="KAF0932325.1"/>
    <property type="molecule type" value="Genomic_DNA"/>
</dbReference>
<proteinExistence type="predicted"/>
<dbReference type="Proteomes" id="UP000479710">
    <property type="component" value="Unassembled WGS sequence"/>
</dbReference>
<comment type="caution">
    <text evidence="1">The sequence shown here is derived from an EMBL/GenBank/DDBJ whole genome shotgun (WGS) entry which is preliminary data.</text>
</comment>
<dbReference type="AlphaFoldDB" id="A0A6G1F659"/>
<keyword evidence="2" id="KW-1185">Reference proteome</keyword>